<dbReference type="SUPFAM" id="SSF54236">
    <property type="entry name" value="Ubiquitin-like"/>
    <property type="match status" value="2"/>
</dbReference>
<evidence type="ECO:0000256" key="3">
    <source>
        <dbReference type="ARBA" id="ARBA00022449"/>
    </source>
</evidence>
<dbReference type="InterPro" id="IPR038770">
    <property type="entry name" value="Na+/solute_symporter_sf"/>
</dbReference>
<dbReference type="PANTHER" id="PTHR43562">
    <property type="entry name" value="NAPA-TYPE SODIUM/HYDROGEN ANTIPORTER"/>
    <property type="match status" value="1"/>
</dbReference>
<dbReference type="Proteomes" id="UP001152797">
    <property type="component" value="Unassembled WGS sequence"/>
</dbReference>
<dbReference type="EMBL" id="CAMXCT030001002">
    <property type="protein sequence ID" value="CAL4772928.1"/>
    <property type="molecule type" value="Genomic_DNA"/>
</dbReference>
<evidence type="ECO:0000256" key="7">
    <source>
        <dbReference type="ARBA" id="ARBA00023065"/>
    </source>
</evidence>
<dbReference type="AlphaFoldDB" id="A0A9P1C8A5"/>
<dbReference type="EMBL" id="CAMXCT020001002">
    <property type="protein sequence ID" value="CAL1138991.1"/>
    <property type="molecule type" value="Genomic_DNA"/>
</dbReference>
<evidence type="ECO:0000313" key="14">
    <source>
        <dbReference type="EMBL" id="CAL1138991.1"/>
    </source>
</evidence>
<keyword evidence="2" id="KW-0813">Transport</keyword>
<reference evidence="13" key="1">
    <citation type="submission" date="2022-10" db="EMBL/GenBank/DDBJ databases">
        <authorList>
            <person name="Chen Y."/>
            <person name="Dougan E. K."/>
            <person name="Chan C."/>
            <person name="Rhodes N."/>
            <person name="Thang M."/>
        </authorList>
    </citation>
    <scope>NUCLEOTIDE SEQUENCE</scope>
</reference>
<evidence type="ECO:0000313" key="15">
    <source>
        <dbReference type="EMBL" id="CAL4772928.1"/>
    </source>
</evidence>
<dbReference type="InterPro" id="IPR029071">
    <property type="entry name" value="Ubiquitin-like_domsf"/>
</dbReference>
<name>A0A9P1C8A5_9DINO</name>
<keyword evidence="7" id="KW-0406">Ion transport</keyword>
<evidence type="ECO:0000313" key="13">
    <source>
        <dbReference type="EMBL" id="CAI3985616.1"/>
    </source>
</evidence>
<keyword evidence="4 11" id="KW-0812">Transmembrane</keyword>
<evidence type="ECO:0000313" key="16">
    <source>
        <dbReference type="Proteomes" id="UP001152797"/>
    </source>
</evidence>
<keyword evidence="8 11" id="KW-0472">Membrane</keyword>
<dbReference type="OrthoDB" id="1288932at2759"/>
<evidence type="ECO:0000256" key="6">
    <source>
        <dbReference type="ARBA" id="ARBA00023053"/>
    </source>
</evidence>
<feature type="transmembrane region" description="Helical" evidence="11">
    <location>
        <begin position="403"/>
        <end position="425"/>
    </location>
</feature>
<dbReference type="InterPro" id="IPR006153">
    <property type="entry name" value="Cation/H_exchanger_TM"/>
</dbReference>
<keyword evidence="9" id="KW-0739">Sodium transport</keyword>
<feature type="transmembrane region" description="Helical" evidence="11">
    <location>
        <begin position="499"/>
        <end position="517"/>
    </location>
</feature>
<dbReference type="GO" id="GO:1902600">
    <property type="term" value="P:proton transmembrane transport"/>
    <property type="evidence" value="ECO:0007669"/>
    <property type="project" value="InterPro"/>
</dbReference>
<evidence type="ECO:0000256" key="9">
    <source>
        <dbReference type="ARBA" id="ARBA00023201"/>
    </source>
</evidence>
<comment type="subcellular location">
    <subcellularLocation>
        <location evidence="1">Membrane</location>
        <topology evidence="1">Multi-pass membrane protein</topology>
    </subcellularLocation>
</comment>
<dbReference type="EMBL" id="CAMXCT010001002">
    <property type="protein sequence ID" value="CAI3985616.1"/>
    <property type="molecule type" value="Genomic_DNA"/>
</dbReference>
<dbReference type="PROSITE" id="PS50053">
    <property type="entry name" value="UBIQUITIN_2"/>
    <property type="match status" value="2"/>
</dbReference>
<keyword evidence="6" id="KW-0915">Sodium</keyword>
<feature type="region of interest" description="Disordered" evidence="10">
    <location>
        <begin position="832"/>
        <end position="856"/>
    </location>
</feature>
<organism evidence="13">
    <name type="scientific">Cladocopium goreaui</name>
    <dbReference type="NCBI Taxonomy" id="2562237"/>
    <lineage>
        <taxon>Eukaryota</taxon>
        <taxon>Sar</taxon>
        <taxon>Alveolata</taxon>
        <taxon>Dinophyceae</taxon>
        <taxon>Suessiales</taxon>
        <taxon>Symbiodiniaceae</taxon>
        <taxon>Cladocopium</taxon>
    </lineage>
</organism>
<evidence type="ECO:0000256" key="1">
    <source>
        <dbReference type="ARBA" id="ARBA00004141"/>
    </source>
</evidence>
<feature type="transmembrane region" description="Helical" evidence="11">
    <location>
        <begin position="344"/>
        <end position="362"/>
    </location>
</feature>
<feature type="domain" description="Ubiquitin-like" evidence="12">
    <location>
        <begin position="5"/>
        <end position="67"/>
    </location>
</feature>
<feature type="transmembrane region" description="Helical" evidence="11">
    <location>
        <begin position="313"/>
        <end position="338"/>
    </location>
</feature>
<dbReference type="Pfam" id="PF00999">
    <property type="entry name" value="Na_H_Exchanger"/>
    <property type="match status" value="1"/>
</dbReference>
<dbReference type="GO" id="GO:0016020">
    <property type="term" value="C:membrane"/>
    <property type="evidence" value="ECO:0007669"/>
    <property type="project" value="UniProtKB-SubCell"/>
</dbReference>
<evidence type="ECO:0000256" key="5">
    <source>
        <dbReference type="ARBA" id="ARBA00022989"/>
    </source>
</evidence>
<dbReference type="InterPro" id="IPR000626">
    <property type="entry name" value="Ubiquitin-like_dom"/>
</dbReference>
<keyword evidence="5 11" id="KW-1133">Transmembrane helix</keyword>
<evidence type="ECO:0000256" key="2">
    <source>
        <dbReference type="ARBA" id="ARBA00022448"/>
    </source>
</evidence>
<evidence type="ECO:0000256" key="8">
    <source>
        <dbReference type="ARBA" id="ARBA00023136"/>
    </source>
</evidence>
<evidence type="ECO:0000256" key="10">
    <source>
        <dbReference type="SAM" id="MobiDB-lite"/>
    </source>
</evidence>
<keyword evidence="3" id="KW-0050">Antiport</keyword>
<dbReference type="Gene3D" id="1.20.1530.20">
    <property type="match status" value="1"/>
</dbReference>
<sequence>MGDEFFIDIVFIAGGQTQLLVQDSDHVKDVKIRLKEHCESPNTSFKLLFCGADLPDDRTLYSLGVGPTERGSPCLYCVGMEDVGEVTRTGKNMLSVINLSGGHVALPAGEFDMVGDLKETLTRSLTLPVDRMRLLHRGSELKNETPLSKLTEGLGASSPAPIYVFERPDHSHNVGDRAGRKQPLRLETEGEIALPPAYGLHSGLQSIKPMEVDHFQSDANESHFNEADDFGRLYAFLLFTAALWISGKLFARLGMPALVGEILVGILAGPHAKNLVPETDALILQGEFALVLLMIEAGLHVDMEMIKIVGLRALAVGVIGSFLPMGLGMAVATLILRLDAMESFAIGASFATMSTGIALNVMKAGGVLNQPSGQLLLAAATVNELINISLITEIDAVVANGPWHTFVVPIVIMLFLVVFMSFLAVKVVPCFLDQVLPRVDPKNQENVVLGLLLATTVVYMPACKLTGSSALLGAFLAGFCFCTDEHVHHTWKRQVKRVATFLMRYFFACSIGFTVPVEDFRNIEVWRRASILLVCIVGKICMGLFAMPLTLNEFLSLGFAWGSWGEFSFILAVRALRGNLLSGENYSALVLAVLISILICPTALRFVLSRSEKEAKRCIQEAKKDTAWDETGVAHPVYYCIQTRSHALWGQQGALLNMLVEVGCKIVDFRSFHPFSDVGTQHVINELYLKDTQLQLVLAEQLEPADQERLNLRTKEILRAVLAALRSAEVKIFRWQPGEGTSELIEEVHHGASSYDVPVGSFRRSESPYDQIAAQQAHVEIQQAMTRHGQGDMRAVLDEYCHPGTPKAHHELDGWVHTDAHDAFHLMNVKPHSRSMASSEDFGESSVEESTASERV</sequence>
<comment type="caution">
    <text evidence="13">The sequence shown here is derived from an EMBL/GenBank/DDBJ whole genome shotgun (WGS) entry which is preliminary data.</text>
</comment>
<feature type="domain" description="Ubiquitin-like" evidence="12">
    <location>
        <begin position="94"/>
        <end position="150"/>
    </location>
</feature>
<feature type="transmembrane region" description="Helical" evidence="11">
    <location>
        <begin position="446"/>
        <end position="462"/>
    </location>
</feature>
<feature type="transmembrane region" description="Helical" evidence="11">
    <location>
        <begin position="529"/>
        <end position="547"/>
    </location>
</feature>
<dbReference type="GO" id="GO:0015297">
    <property type="term" value="F:antiporter activity"/>
    <property type="evidence" value="ECO:0007669"/>
    <property type="project" value="UniProtKB-KW"/>
</dbReference>
<dbReference type="PANTHER" id="PTHR43562:SF3">
    <property type="entry name" value="SODIUM ION_PROTON EXCHANGER (EUROFUNG)"/>
    <property type="match status" value="1"/>
</dbReference>
<evidence type="ECO:0000256" key="4">
    <source>
        <dbReference type="ARBA" id="ARBA00022692"/>
    </source>
</evidence>
<evidence type="ECO:0000259" key="12">
    <source>
        <dbReference type="PROSITE" id="PS50053"/>
    </source>
</evidence>
<dbReference type="Gene3D" id="3.10.20.90">
    <property type="entry name" value="Phosphatidylinositol 3-kinase Catalytic Subunit, Chain A, domain 1"/>
    <property type="match status" value="2"/>
</dbReference>
<gene>
    <name evidence="13" type="ORF">C1SCF055_LOCUS13043</name>
</gene>
<protein>
    <submittedName>
        <fullName evidence="15">Na(+)/H(+) antiporter GerT</fullName>
    </submittedName>
</protein>
<accession>A0A9P1C8A5</accession>
<dbReference type="GO" id="GO:0006814">
    <property type="term" value="P:sodium ion transport"/>
    <property type="evidence" value="ECO:0007669"/>
    <property type="project" value="UniProtKB-KW"/>
</dbReference>
<dbReference type="CDD" id="cd17039">
    <property type="entry name" value="Ubl_ubiquitin_like"/>
    <property type="match status" value="2"/>
</dbReference>
<feature type="transmembrane region" description="Helical" evidence="11">
    <location>
        <begin position="588"/>
        <end position="608"/>
    </location>
</feature>
<reference evidence="14" key="2">
    <citation type="submission" date="2024-04" db="EMBL/GenBank/DDBJ databases">
        <authorList>
            <person name="Chen Y."/>
            <person name="Shah S."/>
            <person name="Dougan E. K."/>
            <person name="Thang M."/>
            <person name="Chan C."/>
        </authorList>
    </citation>
    <scope>NUCLEOTIDE SEQUENCE [LARGE SCALE GENOMIC DNA]</scope>
</reference>
<proteinExistence type="predicted"/>
<evidence type="ECO:0000256" key="11">
    <source>
        <dbReference type="SAM" id="Phobius"/>
    </source>
</evidence>
<keyword evidence="16" id="KW-1185">Reference proteome</keyword>